<keyword evidence="9" id="KW-1185">Reference proteome</keyword>
<evidence type="ECO:0000256" key="1">
    <source>
        <dbReference type="ARBA" id="ARBA00004651"/>
    </source>
</evidence>
<keyword evidence="5 7" id="KW-1133">Transmembrane helix</keyword>
<evidence type="ECO:0000256" key="6">
    <source>
        <dbReference type="ARBA" id="ARBA00023136"/>
    </source>
</evidence>
<proteinExistence type="predicted"/>
<protein>
    <submittedName>
        <fullName evidence="8">MFS transporter</fullName>
    </submittedName>
</protein>
<dbReference type="Pfam" id="PF07690">
    <property type="entry name" value="MFS_1"/>
    <property type="match status" value="1"/>
</dbReference>
<organism evidence="8 9">
    <name type="scientific">Shewanella surugensis</name>
    <dbReference type="NCBI Taxonomy" id="212020"/>
    <lineage>
        <taxon>Bacteria</taxon>
        <taxon>Pseudomonadati</taxon>
        <taxon>Pseudomonadota</taxon>
        <taxon>Gammaproteobacteria</taxon>
        <taxon>Alteromonadales</taxon>
        <taxon>Shewanellaceae</taxon>
        <taxon>Shewanella</taxon>
    </lineage>
</organism>
<evidence type="ECO:0000313" key="9">
    <source>
        <dbReference type="Proteomes" id="UP001203423"/>
    </source>
</evidence>
<accession>A0ABT0L938</accession>
<dbReference type="SUPFAM" id="SSF103473">
    <property type="entry name" value="MFS general substrate transporter"/>
    <property type="match status" value="1"/>
</dbReference>
<dbReference type="RefSeq" id="WP_248939289.1">
    <property type="nucleotide sequence ID" value="NZ_JAKIKS010000016.1"/>
</dbReference>
<feature type="transmembrane region" description="Helical" evidence="7">
    <location>
        <begin position="46"/>
        <end position="70"/>
    </location>
</feature>
<evidence type="ECO:0000313" key="8">
    <source>
        <dbReference type="EMBL" id="MCL1124005.1"/>
    </source>
</evidence>
<feature type="transmembrane region" description="Helical" evidence="7">
    <location>
        <begin position="403"/>
        <end position="430"/>
    </location>
</feature>
<dbReference type="Proteomes" id="UP001203423">
    <property type="component" value="Unassembled WGS sequence"/>
</dbReference>
<dbReference type="PANTHER" id="PTHR43266:SF2">
    <property type="entry name" value="MAJOR FACILITATOR SUPERFAMILY (MFS) PROFILE DOMAIN-CONTAINING PROTEIN"/>
    <property type="match status" value="1"/>
</dbReference>
<comment type="subcellular location">
    <subcellularLocation>
        <location evidence="1">Cell membrane</location>
        <topology evidence="1">Multi-pass membrane protein</topology>
    </subcellularLocation>
</comment>
<reference evidence="8 9" key="1">
    <citation type="submission" date="2022-01" db="EMBL/GenBank/DDBJ databases">
        <title>Whole genome-based taxonomy of the Shewanellaceae.</title>
        <authorList>
            <person name="Martin-Rodriguez A.J."/>
        </authorList>
    </citation>
    <scope>NUCLEOTIDE SEQUENCE [LARGE SCALE GENOMIC DNA]</scope>
    <source>
        <strain evidence="8 9">DSM 17177</strain>
    </source>
</reference>
<gene>
    <name evidence="8" type="ORF">L2764_05825</name>
</gene>
<dbReference type="InterPro" id="IPR036259">
    <property type="entry name" value="MFS_trans_sf"/>
</dbReference>
<sequence>MIATRRFLPYFVTQCLGALNDNLYKNILLLMVTYSQVEHLPISVNLFVNLAAGLFIFPFLLFSAHAGLIADHIDKALLIRRLKLLEIVIMACAMVAILTQSYLVMLLLLFLTGTQSTYFGPVKYSILPRALYEHELIKGNAWVELGTFIAILVGTLCAGLIVENDPNGWLSAGLVFGVAVIGYASSVMIPSVPPISAHHKVKFAPFSGGWRMVKEVRKTPAIWASIIVISWFWFLGATYLTQFPNFSKVNLQGDATVVSLLLLLFSMGIGIGSLICGRLSFGQVELGISLVGVIGLTLFGIDLPWAVTLLEPHSGTPYSAISFISEGGHYRVIFDLFMIGVSSGLFIVPLYAFIQVKSKQGHCAQAIAVNNIINAVFMIGSAVLSMVLLGALSWSILQLFLLLAALNVLVLAYLIWAFPSFIFACVGYVIRHLFLQIKIKGLDQLVGGGAVLLVDRDLSTIERVILQGMSGRNMFFVSDNHQNEVGFNAWLSRHLNYILVSEALESEQPSIDSLLMKDLDAGDWVVIKDVEFHVLFSDMKIQPPKLSVRLKATEALAFRSLVELDIVS</sequence>
<feature type="transmembrane region" description="Helical" evidence="7">
    <location>
        <begin position="375"/>
        <end position="397"/>
    </location>
</feature>
<name>A0ABT0L938_9GAMM</name>
<evidence type="ECO:0000256" key="5">
    <source>
        <dbReference type="ARBA" id="ARBA00022989"/>
    </source>
</evidence>
<keyword evidence="2" id="KW-0813">Transport</keyword>
<dbReference type="InterPro" id="IPR011701">
    <property type="entry name" value="MFS"/>
</dbReference>
<keyword evidence="6 7" id="KW-0472">Membrane</keyword>
<feature type="transmembrane region" description="Helical" evidence="7">
    <location>
        <begin position="141"/>
        <end position="162"/>
    </location>
</feature>
<dbReference type="EMBL" id="JAKIKS010000016">
    <property type="protein sequence ID" value="MCL1124005.1"/>
    <property type="molecule type" value="Genomic_DNA"/>
</dbReference>
<evidence type="ECO:0000256" key="2">
    <source>
        <dbReference type="ARBA" id="ARBA00022448"/>
    </source>
</evidence>
<feature type="transmembrane region" description="Helical" evidence="7">
    <location>
        <begin position="221"/>
        <end position="240"/>
    </location>
</feature>
<feature type="transmembrane region" description="Helical" evidence="7">
    <location>
        <begin position="330"/>
        <end position="354"/>
    </location>
</feature>
<feature type="transmembrane region" description="Helical" evidence="7">
    <location>
        <begin position="288"/>
        <end position="310"/>
    </location>
</feature>
<evidence type="ECO:0000256" key="4">
    <source>
        <dbReference type="ARBA" id="ARBA00022692"/>
    </source>
</evidence>
<keyword evidence="3" id="KW-1003">Cell membrane</keyword>
<dbReference type="Gene3D" id="1.20.1250.20">
    <property type="entry name" value="MFS general substrate transporter like domains"/>
    <property type="match status" value="1"/>
</dbReference>
<evidence type="ECO:0000256" key="7">
    <source>
        <dbReference type="SAM" id="Phobius"/>
    </source>
</evidence>
<evidence type="ECO:0000256" key="3">
    <source>
        <dbReference type="ARBA" id="ARBA00022475"/>
    </source>
</evidence>
<dbReference type="CDD" id="cd06173">
    <property type="entry name" value="MFS_MefA_like"/>
    <property type="match status" value="1"/>
</dbReference>
<keyword evidence="4 7" id="KW-0812">Transmembrane</keyword>
<feature type="transmembrane region" description="Helical" evidence="7">
    <location>
        <begin position="168"/>
        <end position="192"/>
    </location>
</feature>
<feature type="transmembrane region" description="Helical" evidence="7">
    <location>
        <begin position="260"/>
        <end position="281"/>
    </location>
</feature>
<comment type="caution">
    <text evidence="8">The sequence shown here is derived from an EMBL/GenBank/DDBJ whole genome shotgun (WGS) entry which is preliminary data.</text>
</comment>
<dbReference type="PANTHER" id="PTHR43266">
    <property type="entry name" value="MACROLIDE-EFFLUX PROTEIN"/>
    <property type="match status" value="1"/>
</dbReference>